<dbReference type="Proteomes" id="UP001171916">
    <property type="component" value="Unassembled WGS sequence"/>
</dbReference>
<evidence type="ECO:0000313" key="3">
    <source>
        <dbReference type="EMBL" id="MDN3203210.1"/>
    </source>
</evidence>
<dbReference type="Gene3D" id="3.40.50.11780">
    <property type="match status" value="1"/>
</dbReference>
<organism evidence="3 4">
    <name type="scientific">Algoriphagus sediminis</name>
    <dbReference type="NCBI Taxonomy" id="3057113"/>
    <lineage>
        <taxon>Bacteria</taxon>
        <taxon>Pseudomonadati</taxon>
        <taxon>Bacteroidota</taxon>
        <taxon>Cytophagia</taxon>
        <taxon>Cytophagales</taxon>
        <taxon>Cyclobacteriaceae</taxon>
        <taxon>Algoriphagus</taxon>
    </lineage>
</organism>
<gene>
    <name evidence="3" type="ORF">QVH07_03585</name>
</gene>
<dbReference type="RefSeq" id="WP_289998774.1">
    <property type="nucleotide sequence ID" value="NZ_JAUEPH010000002.1"/>
</dbReference>
<dbReference type="InterPro" id="IPR020287">
    <property type="entry name" value="Tail_sheath_C"/>
</dbReference>
<protein>
    <submittedName>
        <fullName evidence="3">Phage tail sheath C-terminal domain-containing protein</fullName>
    </submittedName>
</protein>
<dbReference type="InterPro" id="IPR052042">
    <property type="entry name" value="Tail_sheath_structural"/>
</dbReference>
<dbReference type="EMBL" id="JAUEPH010000002">
    <property type="protein sequence ID" value="MDN3203210.1"/>
    <property type="molecule type" value="Genomic_DNA"/>
</dbReference>
<evidence type="ECO:0000256" key="1">
    <source>
        <dbReference type="ARBA" id="ARBA00008005"/>
    </source>
</evidence>
<evidence type="ECO:0000259" key="2">
    <source>
        <dbReference type="Pfam" id="PF17482"/>
    </source>
</evidence>
<comment type="caution">
    <text evidence="3">The sequence shown here is derived from an EMBL/GenBank/DDBJ whole genome shotgun (WGS) entry which is preliminary data.</text>
</comment>
<sequence length="477" mass="52828">MAKNKWISFQKLTDRFRTTKKATAKQTKSYQIPGVYVEEISNLPKSIAQVETAVPAFIGYTEKTEIQNGQNLTTKRINSLFEYELYFGSSPKESGISIDATNHDDPTVDFHSPSKYLMHYAMQSFFANGGGSCFVVSCGIYSDGVINYQDLESALLKTSAIDEITLLVIPEAINLDNPQKHADLINRSLLECSKLKDRFSICDVYTHGGSYSDDISLFRNKVSGAGRLKYGAAYYPFLEMSLNKSFDPAKITVTTSAGETSMASIESESPYLYQSIKSKIERMPVLMPPSPAVAGQYTSVDMSRGVWKAPANVSLNQVIKPSVSINDTQQGSMNIDPVSGKSINAIRSFSGQGVLIWGARTLDGNSNEWRYVPVVRLFMMVEESIKKGLEQVVFEPNNNNTWVTVKSMIENYLTMLWKQGGIMGATPNDAYFVKVGLGSTMTPDDILEGRMIIEIGMAVVRPAEFIVFSVLQKMKSP</sequence>
<dbReference type="Pfam" id="PF17482">
    <property type="entry name" value="Phage_sheath_1C"/>
    <property type="match status" value="1"/>
</dbReference>
<evidence type="ECO:0000313" key="4">
    <source>
        <dbReference type="Proteomes" id="UP001171916"/>
    </source>
</evidence>
<accession>A0ABT7Y9M4</accession>
<keyword evidence="4" id="KW-1185">Reference proteome</keyword>
<name>A0ABT7Y9M4_9BACT</name>
<dbReference type="PANTHER" id="PTHR35861">
    <property type="match status" value="1"/>
</dbReference>
<comment type="similarity">
    <text evidence="1">Belongs to the myoviridae tail sheath protein family.</text>
</comment>
<feature type="domain" description="Tail sheath protein C-terminal" evidence="2">
    <location>
        <begin position="366"/>
        <end position="470"/>
    </location>
</feature>
<reference evidence="3" key="1">
    <citation type="submission" date="2023-06" db="EMBL/GenBank/DDBJ databases">
        <title>Robiginitalea aurantiacus sp. nov. and Algoriphagus sediminis sp. nov., isolated from coastal sediment.</title>
        <authorList>
            <person name="Zhou Z.Y."/>
            <person name="An J."/>
            <person name="Jia Y.W."/>
            <person name="Du Z.J."/>
        </authorList>
    </citation>
    <scope>NUCLEOTIDE SEQUENCE</scope>
    <source>
        <strain evidence="3">C2-7</strain>
    </source>
</reference>
<proteinExistence type="inferred from homology"/>
<dbReference type="PANTHER" id="PTHR35861:SF1">
    <property type="entry name" value="PHAGE TAIL SHEATH PROTEIN"/>
    <property type="match status" value="1"/>
</dbReference>